<evidence type="ECO:0000313" key="1">
    <source>
        <dbReference type="EMBL" id="NNU34738.1"/>
    </source>
</evidence>
<evidence type="ECO:0000313" key="2">
    <source>
        <dbReference type="Proteomes" id="UP000566071"/>
    </source>
</evidence>
<dbReference type="Gene3D" id="3.40.50.620">
    <property type="entry name" value="HUPs"/>
    <property type="match status" value="1"/>
</dbReference>
<dbReference type="SUPFAM" id="SSF52402">
    <property type="entry name" value="Adenine nucleotide alpha hydrolases-like"/>
    <property type="match status" value="1"/>
</dbReference>
<dbReference type="EMBL" id="JABFCR010000066">
    <property type="protein sequence ID" value="NNU34738.1"/>
    <property type="molecule type" value="Genomic_DNA"/>
</dbReference>
<proteinExistence type="predicted"/>
<comment type="caution">
    <text evidence="1">The sequence shown here is derived from an EMBL/GenBank/DDBJ whole genome shotgun (WGS) entry which is preliminary data.</text>
</comment>
<dbReference type="InterPro" id="IPR014729">
    <property type="entry name" value="Rossmann-like_a/b/a_fold"/>
</dbReference>
<sequence>MVKPGARHRYCRSAWYPAKKRLAGKALAILIPPEIEKLVTDNCYPYVEDSSNASVKYARNMLRHEVIPMLKKLNPGLEKTFENNLQHFRDLKLCLNYALPN</sequence>
<organism evidence="1 2">
    <name type="scientific">Mucilaginibacter humi</name>
    <dbReference type="NCBI Taxonomy" id="2732510"/>
    <lineage>
        <taxon>Bacteria</taxon>
        <taxon>Pseudomonadati</taxon>
        <taxon>Bacteroidota</taxon>
        <taxon>Sphingobacteriia</taxon>
        <taxon>Sphingobacteriales</taxon>
        <taxon>Sphingobacteriaceae</taxon>
        <taxon>Mucilaginibacter</taxon>
    </lineage>
</organism>
<name>A0ABX1W3J1_9SPHI</name>
<reference evidence="1 2" key="1">
    <citation type="submission" date="2020-05" db="EMBL/GenBank/DDBJ databases">
        <authorList>
            <person name="Khan S.A."/>
            <person name="Jeon C.O."/>
            <person name="Chun B.H."/>
        </authorList>
    </citation>
    <scope>NUCLEOTIDE SEQUENCE [LARGE SCALE GENOMIC DNA]</scope>
    <source>
        <strain evidence="1 2">S1162</strain>
    </source>
</reference>
<protein>
    <submittedName>
        <fullName evidence="1">Uncharacterized protein</fullName>
    </submittedName>
</protein>
<accession>A0ABX1W3J1</accession>
<dbReference type="Proteomes" id="UP000566071">
    <property type="component" value="Unassembled WGS sequence"/>
</dbReference>
<keyword evidence="2" id="KW-1185">Reference proteome</keyword>
<gene>
    <name evidence="1" type="ORF">HK413_12970</name>
</gene>